<gene>
    <name evidence="2" type="ORF">Bhyg_14664</name>
</gene>
<evidence type="ECO:0000256" key="1">
    <source>
        <dbReference type="SAM" id="Phobius"/>
    </source>
</evidence>
<accession>A0A9Q0MQC6</accession>
<evidence type="ECO:0000313" key="2">
    <source>
        <dbReference type="EMBL" id="KAJ6636077.1"/>
    </source>
</evidence>
<name>A0A9Q0MQC6_9DIPT</name>
<sequence length="77" mass="8700">DWALAEKSNRTFSEEQVKYLIRIFAFGLAINVFVTALFIDGAKNENSAKMEYFVVVVGLNAMLLITLWNIVLIVFAV</sequence>
<protein>
    <submittedName>
        <fullName evidence="2">Uncharacterized protein</fullName>
    </submittedName>
</protein>
<feature type="non-terminal residue" evidence="2">
    <location>
        <position position="77"/>
    </location>
</feature>
<proteinExistence type="predicted"/>
<keyword evidence="1" id="KW-1133">Transmembrane helix</keyword>
<keyword evidence="3" id="KW-1185">Reference proteome</keyword>
<reference evidence="2" key="1">
    <citation type="submission" date="2022-07" db="EMBL/GenBank/DDBJ databases">
        <authorList>
            <person name="Trinca V."/>
            <person name="Uliana J.V.C."/>
            <person name="Torres T.T."/>
            <person name="Ward R.J."/>
            <person name="Monesi N."/>
        </authorList>
    </citation>
    <scope>NUCLEOTIDE SEQUENCE</scope>
    <source>
        <strain evidence="2">HSMRA1968</strain>
        <tissue evidence="2">Whole embryos</tissue>
    </source>
</reference>
<feature type="transmembrane region" description="Helical" evidence="1">
    <location>
        <begin position="20"/>
        <end position="40"/>
    </location>
</feature>
<comment type="caution">
    <text evidence="2">The sequence shown here is derived from an EMBL/GenBank/DDBJ whole genome shotgun (WGS) entry which is preliminary data.</text>
</comment>
<keyword evidence="1" id="KW-0472">Membrane</keyword>
<feature type="transmembrane region" description="Helical" evidence="1">
    <location>
        <begin position="52"/>
        <end position="76"/>
    </location>
</feature>
<dbReference type="EMBL" id="WJQU01000004">
    <property type="protein sequence ID" value="KAJ6636077.1"/>
    <property type="molecule type" value="Genomic_DNA"/>
</dbReference>
<keyword evidence="1" id="KW-0812">Transmembrane</keyword>
<organism evidence="2 3">
    <name type="scientific">Pseudolycoriella hygida</name>
    <dbReference type="NCBI Taxonomy" id="35572"/>
    <lineage>
        <taxon>Eukaryota</taxon>
        <taxon>Metazoa</taxon>
        <taxon>Ecdysozoa</taxon>
        <taxon>Arthropoda</taxon>
        <taxon>Hexapoda</taxon>
        <taxon>Insecta</taxon>
        <taxon>Pterygota</taxon>
        <taxon>Neoptera</taxon>
        <taxon>Endopterygota</taxon>
        <taxon>Diptera</taxon>
        <taxon>Nematocera</taxon>
        <taxon>Sciaroidea</taxon>
        <taxon>Sciaridae</taxon>
        <taxon>Pseudolycoriella</taxon>
    </lineage>
</organism>
<evidence type="ECO:0000313" key="3">
    <source>
        <dbReference type="Proteomes" id="UP001151699"/>
    </source>
</evidence>
<dbReference type="Proteomes" id="UP001151699">
    <property type="component" value="Chromosome C"/>
</dbReference>
<dbReference type="AlphaFoldDB" id="A0A9Q0MQC6"/>
<feature type="non-terminal residue" evidence="2">
    <location>
        <position position="1"/>
    </location>
</feature>